<evidence type="ECO:0000313" key="2">
    <source>
        <dbReference type="EMBL" id="RTR37715.1"/>
    </source>
</evidence>
<keyword evidence="1" id="KW-1133">Transmembrane helix</keyword>
<organism evidence="2 3">
    <name type="scientific">Shewanella canadensis</name>
    <dbReference type="NCBI Taxonomy" id="271096"/>
    <lineage>
        <taxon>Bacteria</taxon>
        <taxon>Pseudomonadati</taxon>
        <taxon>Pseudomonadota</taxon>
        <taxon>Gammaproteobacteria</taxon>
        <taxon>Alteromonadales</taxon>
        <taxon>Shewanellaceae</taxon>
        <taxon>Shewanella</taxon>
    </lineage>
</organism>
<name>A0A3S0KZA9_9GAMM</name>
<dbReference type="AlphaFoldDB" id="A0A3S0KZA9"/>
<feature type="transmembrane region" description="Helical" evidence="1">
    <location>
        <begin position="12"/>
        <end position="36"/>
    </location>
</feature>
<feature type="transmembrane region" description="Helical" evidence="1">
    <location>
        <begin position="121"/>
        <end position="139"/>
    </location>
</feature>
<keyword evidence="1" id="KW-0812">Transmembrane</keyword>
<reference evidence="2 3" key="1">
    <citation type="submission" date="2018-12" db="EMBL/GenBank/DDBJ databases">
        <authorList>
            <person name="Yu L."/>
        </authorList>
    </citation>
    <scope>NUCLEOTIDE SEQUENCE [LARGE SCALE GENOMIC DNA]</scope>
    <source>
        <strain evidence="2 3">HAW-EB2</strain>
    </source>
</reference>
<gene>
    <name evidence="2" type="ORF">EKG38_16995</name>
</gene>
<keyword evidence="1" id="KW-0472">Membrane</keyword>
<comment type="caution">
    <text evidence="2">The sequence shown here is derived from an EMBL/GenBank/DDBJ whole genome shotgun (WGS) entry which is preliminary data.</text>
</comment>
<dbReference type="EMBL" id="RXNU01000010">
    <property type="protein sequence ID" value="RTR37715.1"/>
    <property type="molecule type" value="Genomic_DNA"/>
</dbReference>
<dbReference type="OrthoDB" id="6266163at2"/>
<feature type="transmembrane region" description="Helical" evidence="1">
    <location>
        <begin position="56"/>
        <end position="78"/>
    </location>
</feature>
<keyword evidence="3" id="KW-1185">Reference proteome</keyword>
<protein>
    <submittedName>
        <fullName evidence="2">Uncharacterized protein</fullName>
    </submittedName>
</protein>
<evidence type="ECO:0000256" key="1">
    <source>
        <dbReference type="SAM" id="Phobius"/>
    </source>
</evidence>
<proteinExistence type="predicted"/>
<evidence type="ECO:0000313" key="3">
    <source>
        <dbReference type="Proteomes" id="UP000267448"/>
    </source>
</evidence>
<dbReference type="Proteomes" id="UP000267448">
    <property type="component" value="Unassembled WGS sequence"/>
</dbReference>
<sequence length="142" mass="16484">MRFCMRNISIDLYKLISSSLLFLLFSTLVTVGFVVVLTGSVNRLFQLDVHLSGIEMALSVVMFVSLPFLVGRFCYYFYLMVKRGRREGVQIFCYKNLFNPFNFLLFPSLLNAYGQESRRRCFVSVILLFCIYALVFFVGSKQ</sequence>
<accession>A0A3S0KZA9</accession>